<dbReference type="Proteomes" id="UP000683511">
    <property type="component" value="Chromosome"/>
</dbReference>
<accession>A0A975TAU0</accession>
<dbReference type="Gene3D" id="3.40.50.300">
    <property type="entry name" value="P-loop containing nucleotide triphosphate hydrolases"/>
    <property type="match status" value="1"/>
</dbReference>
<dbReference type="InterPro" id="IPR027417">
    <property type="entry name" value="P-loop_NTPase"/>
</dbReference>
<evidence type="ECO:0008006" key="3">
    <source>
        <dbReference type="Google" id="ProtNLM"/>
    </source>
</evidence>
<dbReference type="AlphaFoldDB" id="A0A975TAU0"/>
<dbReference type="EMBL" id="CP021056">
    <property type="protein sequence ID" value="QXE24536.1"/>
    <property type="molecule type" value="Genomic_DNA"/>
</dbReference>
<reference evidence="1" key="1">
    <citation type="submission" date="2017-04" db="EMBL/GenBank/DDBJ databases">
        <title>Genome deletions in a multicellular cyanobacterial endosymbiont for morphological adaptation in marine diatoms.</title>
        <authorList>
            <person name="Wang Y."/>
            <person name="Gao H."/>
            <person name="Li R."/>
            <person name="Xu X."/>
        </authorList>
    </citation>
    <scope>NUCLEOTIDE SEQUENCE</scope>
    <source>
        <strain evidence="1">FACHB 800</strain>
    </source>
</reference>
<organism evidence="1 2">
    <name type="scientific">Richelia sinica FACHB-800</name>
    <dbReference type="NCBI Taxonomy" id="1357546"/>
    <lineage>
        <taxon>Bacteria</taxon>
        <taxon>Bacillati</taxon>
        <taxon>Cyanobacteriota</taxon>
        <taxon>Cyanophyceae</taxon>
        <taxon>Nostocales</taxon>
        <taxon>Nostocaceae</taxon>
        <taxon>Richelia</taxon>
    </lineage>
</organism>
<evidence type="ECO:0000313" key="1">
    <source>
        <dbReference type="EMBL" id="QXE24536.1"/>
    </source>
</evidence>
<dbReference type="KEGG" id="rsin:B6N60_03241"/>
<keyword evidence="2" id="KW-1185">Reference proteome</keyword>
<dbReference type="SUPFAM" id="SSF53795">
    <property type="entry name" value="PEP carboxykinase-like"/>
    <property type="match status" value="1"/>
</dbReference>
<proteinExistence type="predicted"/>
<dbReference type="RefSeq" id="WP_190601393.1">
    <property type="nucleotide sequence ID" value="NZ_CP021056.1"/>
</dbReference>
<protein>
    <recommendedName>
        <fullName evidence="3">HPr kinase</fullName>
    </recommendedName>
</protein>
<name>A0A975TAU0_9NOST</name>
<sequence>MLVLPRLQSINEYNQDLFTANHSSWQAGICLISYGVRIGIRVNVPKILERLIEYLPPGWESSPSSEVDKLYSLIVYQETNNSDSLLYYKLYFDQEELINTTDIEDVFETLDSELRLQVGIAVKDWLFVHAGVVGWRGKAIVIPGRSFSGKTTLVAALVKAGASYYSDEYAVLDANGLVHPYPRRLSIRQGEGERVKRCSVEELKGTAGTEPLPVGLIVHVQYQSGVQWCPKPMSSGHGVLALLDNTIVASLRPDFALPILASAVSGALCLEGTRGEAEDVAMALLQQLED</sequence>
<evidence type="ECO:0000313" key="2">
    <source>
        <dbReference type="Proteomes" id="UP000683511"/>
    </source>
</evidence>
<gene>
    <name evidence="1" type="ORF">B6N60_03241</name>
</gene>